<dbReference type="AlphaFoldDB" id="A0A8X6M9T4"/>
<keyword evidence="2" id="KW-1185">Reference proteome</keyword>
<accession>A0A8X6M9T4</accession>
<dbReference type="EMBL" id="BMAW01042566">
    <property type="protein sequence ID" value="GFS34853.1"/>
    <property type="molecule type" value="Genomic_DNA"/>
</dbReference>
<evidence type="ECO:0000313" key="1">
    <source>
        <dbReference type="EMBL" id="GFS34853.1"/>
    </source>
</evidence>
<protein>
    <submittedName>
        <fullName evidence="1">Uncharacterized protein</fullName>
    </submittedName>
</protein>
<organism evidence="1 2">
    <name type="scientific">Nephila pilipes</name>
    <name type="common">Giant wood spider</name>
    <name type="synonym">Nephila maculata</name>
    <dbReference type="NCBI Taxonomy" id="299642"/>
    <lineage>
        <taxon>Eukaryota</taxon>
        <taxon>Metazoa</taxon>
        <taxon>Ecdysozoa</taxon>
        <taxon>Arthropoda</taxon>
        <taxon>Chelicerata</taxon>
        <taxon>Arachnida</taxon>
        <taxon>Araneae</taxon>
        <taxon>Araneomorphae</taxon>
        <taxon>Entelegynae</taxon>
        <taxon>Araneoidea</taxon>
        <taxon>Nephilidae</taxon>
        <taxon>Nephila</taxon>
    </lineage>
</organism>
<reference evidence="1" key="1">
    <citation type="submission" date="2020-08" db="EMBL/GenBank/DDBJ databases">
        <title>Multicomponent nature underlies the extraordinary mechanical properties of spider dragline silk.</title>
        <authorList>
            <person name="Kono N."/>
            <person name="Nakamura H."/>
            <person name="Mori M."/>
            <person name="Yoshida Y."/>
            <person name="Ohtoshi R."/>
            <person name="Malay A.D."/>
            <person name="Moran D.A.P."/>
            <person name="Tomita M."/>
            <person name="Numata K."/>
            <person name="Arakawa K."/>
        </authorList>
    </citation>
    <scope>NUCLEOTIDE SEQUENCE</scope>
</reference>
<evidence type="ECO:0000313" key="2">
    <source>
        <dbReference type="Proteomes" id="UP000887013"/>
    </source>
</evidence>
<dbReference type="Proteomes" id="UP000887013">
    <property type="component" value="Unassembled WGS sequence"/>
</dbReference>
<name>A0A8X6M9T4_NEPPI</name>
<proteinExistence type="predicted"/>
<comment type="caution">
    <text evidence="1">The sequence shown here is derived from an EMBL/GenBank/DDBJ whole genome shotgun (WGS) entry which is preliminary data.</text>
</comment>
<sequence length="94" mass="10348">MPPGQSHFAAMQFRWSGELAPVGFRVVGSQTCQLKGRFYHSRKYDLSTVNGAKCFQPVAQVSSLTKALAGKQGYPSLRWNTIPVTVTSLSKQDN</sequence>
<gene>
    <name evidence="1" type="ORF">NPIL_495621</name>
</gene>